<sequence>MSSLKGNKKFLIPALLAAGLVASLVAATSFASAQNTTSPLGNNNTNNANNSTQKGAIPQANNNTNSTQAATMDKIVGTINIKEAEKTFLSDHLRVTLTDASRVAGSQGNGTAVTGRLGVVHDYLVYTITVANMNDGTVHKVIVDAGNGSVLYTSPAKPIDNSSLGRMMDGAFGHWTHEHHHHHHGHHDDDDD</sequence>
<accession>A0A075MVT8</accession>
<dbReference type="HOGENOM" id="CLU_1412305_0_0_2"/>
<dbReference type="GeneID" id="41598384"/>
<feature type="region of interest" description="Disordered" evidence="1">
    <location>
        <begin position="35"/>
        <end position="65"/>
    </location>
</feature>
<dbReference type="KEGG" id="nev:NTE_02695"/>
<gene>
    <name evidence="2" type="ORF">NTE_02695</name>
</gene>
<protein>
    <recommendedName>
        <fullName evidence="4">PepSY domain-containing protein</fullName>
    </recommendedName>
</protein>
<reference evidence="2 3" key="1">
    <citation type="journal article" date="2014" name="PLoS ONE">
        <title>Genome Sequence of Candidatus Nitrososphaera evergladensis from Group I.1b Enriched from Everglades Soil Reveals Novel Genomic Features of the Ammonia-Oxidizing Archaea.</title>
        <authorList>
            <person name="Zhalnina K.V."/>
            <person name="Dias R."/>
            <person name="Leonard M.T."/>
            <person name="Dorr de Quadros P."/>
            <person name="Camargo F.A."/>
            <person name="Drew J.C."/>
            <person name="Farmerie W.G."/>
            <person name="Daroub S.H."/>
            <person name="Triplett E.W."/>
        </authorList>
    </citation>
    <scope>NUCLEOTIDE SEQUENCE [LARGE SCALE GENOMIC DNA]</scope>
    <source>
        <strain evidence="2 3">SR1</strain>
    </source>
</reference>
<evidence type="ECO:0000313" key="2">
    <source>
        <dbReference type="EMBL" id="AIF84737.1"/>
    </source>
</evidence>
<keyword evidence="3" id="KW-1185">Reference proteome</keyword>
<dbReference type="AlphaFoldDB" id="A0A075MVT8"/>
<evidence type="ECO:0000256" key="1">
    <source>
        <dbReference type="SAM" id="MobiDB-lite"/>
    </source>
</evidence>
<dbReference type="EMBL" id="CP007174">
    <property type="protein sequence ID" value="AIF84737.1"/>
    <property type="molecule type" value="Genomic_DNA"/>
</dbReference>
<evidence type="ECO:0008006" key="4">
    <source>
        <dbReference type="Google" id="ProtNLM"/>
    </source>
</evidence>
<dbReference type="Proteomes" id="UP000028194">
    <property type="component" value="Chromosome"/>
</dbReference>
<proteinExistence type="predicted"/>
<evidence type="ECO:0000313" key="3">
    <source>
        <dbReference type="Proteomes" id="UP000028194"/>
    </source>
</evidence>
<dbReference type="RefSeq" id="WP_148701255.1">
    <property type="nucleotide sequence ID" value="NZ_CP007174.1"/>
</dbReference>
<dbReference type="STRING" id="1459636.NTE_02695"/>
<organism evidence="2 3">
    <name type="scientific">Candidatus Nitrososphaera evergladensis SR1</name>
    <dbReference type="NCBI Taxonomy" id="1459636"/>
    <lineage>
        <taxon>Archaea</taxon>
        <taxon>Nitrososphaerota</taxon>
        <taxon>Nitrososphaeria</taxon>
        <taxon>Nitrososphaerales</taxon>
        <taxon>Nitrososphaeraceae</taxon>
        <taxon>Nitrososphaera</taxon>
    </lineage>
</organism>
<name>A0A075MVT8_9ARCH</name>
<feature type="compositionally biased region" description="Low complexity" evidence="1">
    <location>
        <begin position="35"/>
        <end position="52"/>
    </location>
</feature>
<dbReference type="OrthoDB" id="12249at2157"/>